<dbReference type="InterPro" id="IPR014729">
    <property type="entry name" value="Rossmann-like_a/b/a_fold"/>
</dbReference>
<keyword evidence="4" id="KW-1185">Reference proteome</keyword>
<dbReference type="InterPro" id="IPR006016">
    <property type="entry name" value="UspA"/>
</dbReference>
<dbReference type="Pfam" id="PF00582">
    <property type="entry name" value="Usp"/>
    <property type="match status" value="1"/>
</dbReference>
<comment type="caution">
    <text evidence="3">The sequence shown here is derived from an EMBL/GenBank/DDBJ whole genome shotgun (WGS) entry which is preliminary data.</text>
</comment>
<dbReference type="Gene3D" id="3.40.50.620">
    <property type="entry name" value="HUPs"/>
    <property type="match status" value="1"/>
</dbReference>
<accession>A0AAE3VV32</accession>
<evidence type="ECO:0000259" key="2">
    <source>
        <dbReference type="Pfam" id="PF00582"/>
    </source>
</evidence>
<dbReference type="PRINTS" id="PR01438">
    <property type="entry name" value="UNVRSLSTRESS"/>
</dbReference>
<sequence length="144" mass="15093">MENLIVVGVDGSPGGRRALEWAIAEAARIGGTVRAVTAWTWDGIDSGPLTETSPAAQRHRAETLLRDEIDAVLRQAHDPVTVTAEAAENSPVNALTIAAEKASLLVLGSHGHSALRHRVLGSVSDGCIRRAPCPVVVIPIDRAA</sequence>
<name>A0AAE3VV32_9ACTN</name>
<organism evidence="3 4">
    <name type="scientific">Catenuloplanes indicus</name>
    <dbReference type="NCBI Taxonomy" id="137267"/>
    <lineage>
        <taxon>Bacteria</taxon>
        <taxon>Bacillati</taxon>
        <taxon>Actinomycetota</taxon>
        <taxon>Actinomycetes</taxon>
        <taxon>Micromonosporales</taxon>
        <taxon>Micromonosporaceae</taxon>
        <taxon>Catenuloplanes</taxon>
    </lineage>
</organism>
<protein>
    <submittedName>
        <fullName evidence="3">Nucleotide-binding universal stress UspA family protein</fullName>
    </submittedName>
</protein>
<comment type="similarity">
    <text evidence="1">Belongs to the universal stress protein A family.</text>
</comment>
<gene>
    <name evidence="3" type="ORF">J2S42_000234</name>
</gene>
<proteinExistence type="inferred from homology"/>
<dbReference type="Proteomes" id="UP001240236">
    <property type="component" value="Unassembled WGS sequence"/>
</dbReference>
<dbReference type="SUPFAM" id="SSF52402">
    <property type="entry name" value="Adenine nucleotide alpha hydrolases-like"/>
    <property type="match status" value="1"/>
</dbReference>
<reference evidence="3 4" key="1">
    <citation type="submission" date="2023-07" db="EMBL/GenBank/DDBJ databases">
        <title>Sequencing the genomes of 1000 actinobacteria strains.</title>
        <authorList>
            <person name="Klenk H.-P."/>
        </authorList>
    </citation>
    <scope>NUCLEOTIDE SEQUENCE [LARGE SCALE GENOMIC DNA]</scope>
    <source>
        <strain evidence="3 4">DSM 44709</strain>
    </source>
</reference>
<evidence type="ECO:0000313" key="3">
    <source>
        <dbReference type="EMBL" id="MDQ0363565.1"/>
    </source>
</evidence>
<dbReference type="EMBL" id="JAUSUZ010000001">
    <property type="protein sequence ID" value="MDQ0363565.1"/>
    <property type="molecule type" value="Genomic_DNA"/>
</dbReference>
<evidence type="ECO:0000313" key="4">
    <source>
        <dbReference type="Proteomes" id="UP001240236"/>
    </source>
</evidence>
<dbReference type="PANTHER" id="PTHR46553">
    <property type="entry name" value="ADENINE NUCLEOTIDE ALPHA HYDROLASES-LIKE SUPERFAMILY PROTEIN"/>
    <property type="match status" value="1"/>
</dbReference>
<evidence type="ECO:0000256" key="1">
    <source>
        <dbReference type="ARBA" id="ARBA00008791"/>
    </source>
</evidence>
<dbReference type="AlphaFoldDB" id="A0AAE3VV32"/>
<dbReference type="InterPro" id="IPR006015">
    <property type="entry name" value="Universal_stress_UspA"/>
</dbReference>
<dbReference type="PANTHER" id="PTHR46553:SF3">
    <property type="entry name" value="ADENINE NUCLEOTIDE ALPHA HYDROLASES-LIKE SUPERFAMILY PROTEIN"/>
    <property type="match status" value="1"/>
</dbReference>
<dbReference type="RefSeq" id="WP_307234289.1">
    <property type="nucleotide sequence ID" value="NZ_JAUSUZ010000001.1"/>
</dbReference>
<feature type="domain" description="UspA" evidence="2">
    <location>
        <begin position="5"/>
        <end position="139"/>
    </location>
</feature>